<accession>D4XK04</accession>
<comment type="similarity">
    <text evidence="2 12">Belongs to the cation transport ATPase (P-type) (TC 3.A.3) family. Type IB subfamily.</text>
</comment>
<evidence type="ECO:0000256" key="5">
    <source>
        <dbReference type="ARBA" id="ARBA00022741"/>
    </source>
</evidence>
<dbReference type="PANTHER" id="PTHR48085">
    <property type="entry name" value="CADMIUM/ZINC-TRANSPORTING ATPASE HMA2-RELATED"/>
    <property type="match status" value="1"/>
</dbReference>
<dbReference type="InterPro" id="IPR008250">
    <property type="entry name" value="ATPase_P-typ_transduc_dom_A_sf"/>
</dbReference>
<keyword evidence="14" id="KW-0378">Hydrolase</keyword>
<dbReference type="SFLD" id="SFLDG00002">
    <property type="entry name" value="C1.7:_P-type_atpase_like"/>
    <property type="match status" value="1"/>
</dbReference>
<dbReference type="InterPro" id="IPR027256">
    <property type="entry name" value="P-typ_ATPase_IB"/>
</dbReference>
<protein>
    <recommendedName>
        <fullName evidence="10">P-type Zn(2+) transporter</fullName>
        <ecNumber evidence="10">7.2.2.12</ecNumber>
    </recommendedName>
</protein>
<feature type="domain" description="HMA" evidence="13">
    <location>
        <begin position="103"/>
        <end position="167"/>
    </location>
</feature>
<feature type="transmembrane region" description="Helical" evidence="12">
    <location>
        <begin position="188"/>
        <end position="207"/>
    </location>
</feature>
<dbReference type="Proteomes" id="UP000003085">
    <property type="component" value="Unassembled WGS sequence"/>
</dbReference>
<dbReference type="GO" id="GO:0046872">
    <property type="term" value="F:metal ion binding"/>
    <property type="evidence" value="ECO:0007669"/>
    <property type="project" value="UniProtKB-KW"/>
</dbReference>
<dbReference type="InterPro" id="IPR023214">
    <property type="entry name" value="HAD_sf"/>
</dbReference>
<evidence type="ECO:0000256" key="8">
    <source>
        <dbReference type="ARBA" id="ARBA00022989"/>
    </source>
</evidence>
<dbReference type="PROSITE" id="PS00154">
    <property type="entry name" value="ATPASE_E1_E2"/>
    <property type="match status" value="1"/>
</dbReference>
<dbReference type="PRINTS" id="PR00119">
    <property type="entry name" value="CATATPASE"/>
</dbReference>
<feature type="transmembrane region" description="Helical" evidence="12">
    <location>
        <begin position="778"/>
        <end position="800"/>
    </location>
</feature>
<dbReference type="GO" id="GO:0016463">
    <property type="term" value="F:P-type zinc transporter activity"/>
    <property type="evidence" value="ECO:0007669"/>
    <property type="project" value="UniProtKB-EC"/>
</dbReference>
<sequence length="802" mass="84872">MSECASKGCGCSTGPIIQPTAQAPLATGSAQAVYRIENMDCPTEEALIRGKLAGLAGVVGLEFNLMQRTLAVRHELPSLSPVEQALKAIGMQAVRMDQASAEQTTKLSIAKMDCPTEEALIRNKLGTVAGVANLDFNLMQRTLSVRHADGVLPDVLVALQALGFEAQVEDKAVAASPSASPVTTPTNWWPLGISLIAASAAEAVYWFHDGNHWSVVILALVAVLTGGLSTYKKGWIALKNRNLNMNALMSIAVTGAMFIGHWPEAAMVMVLFALAEVIEAKSLDRARNAIRGLLDLTPEQATVQQPDGTWREVSAKQIAIGSRVRVKPGERIALDGEVLDGRSTVNQAPITGESLPVEKSPGDPVFAGTINESGSFEYRVTALANNSTLARIIHAVEAAQGSRAPTQRFVDQFARWYTPLVFALAIAVALLPPLFMGAAWMDWIYRALVLLVVACPCALVISTPVSIVSGLAAAARHGILVKGGVYLEEGRKLRWLALDKTGTITHGKPAQTDFVAWGNALAASDSRSIAASLAARSDHPVSKAVAQAAQRDGVALLDVAEFSALPGRGVQGQIDGETYYLGNHRMLEELGQCTPELEQRIAALETAGKTVVMLVGAKGVHALFAVADTIKDSSRSAIAELHALGINTMMLTGDNPHTAQAIAAQAGIDRAQGNLLPDDKLREVEQLARSGKVGMVGDGINDAPALARADIGFAMGAAGTDTAIETADVALMDDDLRKIPTFVRLSRATAQVLMQNIVLALGIKAVFLVLTFTGHATMWMAVFADMGASLLVVGNGLRLLRR</sequence>
<evidence type="ECO:0000313" key="14">
    <source>
        <dbReference type="EMBL" id="EFF84464.1"/>
    </source>
</evidence>
<dbReference type="NCBIfam" id="TIGR01511">
    <property type="entry name" value="ATPase-IB1_Cu"/>
    <property type="match status" value="1"/>
</dbReference>
<comment type="subcellular location">
    <subcellularLocation>
        <location evidence="12">Cell membrane</location>
    </subcellularLocation>
    <subcellularLocation>
        <location evidence="1">Membrane</location>
        <topology evidence="1">Multi-pass membrane protein</topology>
    </subcellularLocation>
</comment>
<reference evidence="15" key="1">
    <citation type="submission" date="2010-03" db="EMBL/GenBank/DDBJ databases">
        <title>Complete sequence of Mobiluncus curtisii ATCC 43063.</title>
        <authorList>
            <person name="Muzny D."/>
            <person name="Qin X."/>
            <person name="Deng J."/>
            <person name="Jiang H."/>
            <person name="Liu Y."/>
            <person name="Qu J."/>
            <person name="Song X.-Z."/>
            <person name="Zhang L."/>
            <person name="Thornton R."/>
            <person name="Coyle M."/>
            <person name="Francisco L."/>
            <person name="Jackson L."/>
            <person name="Javaid M."/>
            <person name="Korchina V."/>
            <person name="Kovar C."/>
            <person name="Mata R."/>
            <person name="Mathew T."/>
            <person name="Ngo R."/>
            <person name="Nguyen L."/>
            <person name="Nguyen N."/>
            <person name="Okwuonu G."/>
            <person name="Ongeri F."/>
            <person name="Pham C."/>
            <person name="Simmons D."/>
            <person name="Wilczek-Boney K."/>
            <person name="Hale W."/>
            <person name="Jakkamsetti A."/>
            <person name="Pham P."/>
            <person name="Ruth R."/>
            <person name="San Lucas F."/>
            <person name="Warren J."/>
            <person name="Zhang J."/>
            <person name="Zhao Z."/>
            <person name="Zhou C."/>
            <person name="Zhu D."/>
            <person name="Lee S."/>
            <person name="Bess C."/>
            <person name="Blankenburg K."/>
            <person name="Forbes L."/>
            <person name="Fu Q."/>
            <person name="Gubbala S."/>
            <person name="Hirani K."/>
            <person name="Jayaseelan J.C."/>
            <person name="Lara F."/>
            <person name="Munidasa M."/>
            <person name="Palculict T."/>
            <person name="Patil S."/>
            <person name="Pu L.-L."/>
            <person name="Saada N."/>
            <person name="Tang L."/>
            <person name="Weissenberger G."/>
            <person name="Zhu Y."/>
            <person name="Hemphill L."/>
            <person name="Shang Y."/>
            <person name="Youmans B."/>
            <person name="Ayvaz T."/>
            <person name="Ross M."/>
            <person name="Santibanez J."/>
            <person name="Aqrawi P."/>
            <person name="Gross S."/>
            <person name="Joshi V."/>
            <person name="Fowler G."/>
            <person name="Nazareth L."/>
            <person name="Reid J."/>
            <person name="Worley K."/>
            <person name="Petrosino J."/>
            <person name="Highlander S."/>
            <person name="Gibbs R."/>
            <person name="Gibbs R."/>
        </authorList>
    </citation>
    <scope>NUCLEOTIDE SEQUENCE [LARGE SCALE GENOMIC DNA]</scope>
    <source>
        <strain evidence="15">ATCC 19194</strain>
    </source>
</reference>
<dbReference type="Gene3D" id="3.30.70.100">
    <property type="match status" value="2"/>
</dbReference>
<keyword evidence="12" id="KW-1003">Cell membrane</keyword>
<keyword evidence="6 12" id="KW-0067">ATP-binding</keyword>
<proteinExistence type="inferred from homology"/>
<dbReference type="InterPro" id="IPR036163">
    <property type="entry name" value="HMA_dom_sf"/>
</dbReference>
<dbReference type="CDD" id="cd07545">
    <property type="entry name" value="P-type_ATPase_Cd-like"/>
    <property type="match status" value="1"/>
</dbReference>
<dbReference type="InterPro" id="IPR001757">
    <property type="entry name" value="P_typ_ATPase"/>
</dbReference>
<dbReference type="InterPro" id="IPR006121">
    <property type="entry name" value="HMA_dom"/>
</dbReference>
<feature type="transmembrane region" description="Helical" evidence="12">
    <location>
        <begin position="213"/>
        <end position="231"/>
    </location>
</feature>
<keyword evidence="3 12" id="KW-0812">Transmembrane</keyword>
<feature type="domain" description="HMA" evidence="13">
    <location>
        <begin position="30"/>
        <end position="94"/>
    </location>
</feature>
<name>D4XK04_ACIHA</name>
<dbReference type="InterPro" id="IPR023299">
    <property type="entry name" value="ATPase_P-typ_cyto_dom_N"/>
</dbReference>
<dbReference type="EC" id="7.2.2.12" evidence="10"/>
<dbReference type="HOGENOM" id="CLU_001771_6_4_6"/>
<dbReference type="SFLD" id="SFLDS00003">
    <property type="entry name" value="Haloacid_Dehalogenase"/>
    <property type="match status" value="1"/>
</dbReference>
<dbReference type="GO" id="GO:0005524">
    <property type="term" value="F:ATP binding"/>
    <property type="evidence" value="ECO:0007669"/>
    <property type="project" value="UniProtKB-UniRule"/>
</dbReference>
<dbReference type="InterPro" id="IPR059000">
    <property type="entry name" value="ATPase_P-type_domA"/>
</dbReference>
<dbReference type="InterPro" id="IPR051014">
    <property type="entry name" value="Cation_Transport_ATPase_IB"/>
</dbReference>
<comment type="catalytic activity">
    <reaction evidence="11">
        <text>Zn(2+)(in) + ATP + H2O = Zn(2+)(out) + ADP + phosphate + H(+)</text>
        <dbReference type="Rhea" id="RHEA:20621"/>
        <dbReference type="ChEBI" id="CHEBI:15377"/>
        <dbReference type="ChEBI" id="CHEBI:15378"/>
        <dbReference type="ChEBI" id="CHEBI:29105"/>
        <dbReference type="ChEBI" id="CHEBI:30616"/>
        <dbReference type="ChEBI" id="CHEBI:43474"/>
        <dbReference type="ChEBI" id="CHEBI:456216"/>
        <dbReference type="EC" id="7.2.2.12"/>
    </reaction>
</comment>
<dbReference type="FunFam" id="2.70.150.10:FF:000002">
    <property type="entry name" value="Copper-transporting ATPase 1, putative"/>
    <property type="match status" value="1"/>
</dbReference>
<dbReference type="GO" id="GO:0015086">
    <property type="term" value="F:cadmium ion transmembrane transporter activity"/>
    <property type="evidence" value="ECO:0007669"/>
    <property type="project" value="TreeGrafter"/>
</dbReference>
<evidence type="ECO:0000256" key="1">
    <source>
        <dbReference type="ARBA" id="ARBA00004141"/>
    </source>
</evidence>
<keyword evidence="4 12" id="KW-0479">Metal-binding</keyword>
<organism evidence="14 15">
    <name type="scientific">Acinetobacter haemolyticus ATCC 19194</name>
    <dbReference type="NCBI Taxonomy" id="707232"/>
    <lineage>
        <taxon>Bacteria</taxon>
        <taxon>Pseudomonadati</taxon>
        <taxon>Pseudomonadota</taxon>
        <taxon>Gammaproteobacteria</taxon>
        <taxon>Moraxellales</taxon>
        <taxon>Moraxellaceae</taxon>
        <taxon>Acinetobacter</taxon>
    </lineage>
</organism>
<dbReference type="InterPro" id="IPR023298">
    <property type="entry name" value="ATPase_P-typ_TM_dom_sf"/>
</dbReference>
<keyword evidence="7" id="KW-1278">Translocase</keyword>
<dbReference type="Gene3D" id="3.40.50.1000">
    <property type="entry name" value="HAD superfamily/HAD-like"/>
    <property type="match status" value="1"/>
</dbReference>
<keyword evidence="9 12" id="KW-0472">Membrane</keyword>
<dbReference type="SUPFAM" id="SSF81665">
    <property type="entry name" value="Calcium ATPase, transmembrane domain M"/>
    <property type="match status" value="1"/>
</dbReference>
<dbReference type="InterPro" id="IPR036412">
    <property type="entry name" value="HAD-like_sf"/>
</dbReference>
<evidence type="ECO:0000256" key="11">
    <source>
        <dbReference type="ARBA" id="ARBA00047308"/>
    </source>
</evidence>
<keyword evidence="8 12" id="KW-1133">Transmembrane helix</keyword>
<dbReference type="PRINTS" id="PR00941">
    <property type="entry name" value="CDATPASE"/>
</dbReference>
<evidence type="ECO:0000256" key="12">
    <source>
        <dbReference type="RuleBase" id="RU362081"/>
    </source>
</evidence>
<dbReference type="Gene3D" id="3.40.1110.10">
    <property type="entry name" value="Calcium-transporting ATPase, cytoplasmic domain N"/>
    <property type="match status" value="1"/>
</dbReference>
<dbReference type="NCBIfam" id="TIGR01525">
    <property type="entry name" value="ATPase-IB_hvy"/>
    <property type="match status" value="1"/>
</dbReference>
<evidence type="ECO:0000256" key="7">
    <source>
        <dbReference type="ARBA" id="ARBA00022967"/>
    </source>
</evidence>
<evidence type="ECO:0000256" key="4">
    <source>
        <dbReference type="ARBA" id="ARBA00022723"/>
    </source>
</evidence>
<evidence type="ECO:0000256" key="2">
    <source>
        <dbReference type="ARBA" id="ARBA00006024"/>
    </source>
</evidence>
<dbReference type="Pfam" id="PF00702">
    <property type="entry name" value="Hydrolase"/>
    <property type="match status" value="1"/>
</dbReference>
<evidence type="ECO:0000313" key="15">
    <source>
        <dbReference type="Proteomes" id="UP000003085"/>
    </source>
</evidence>
<dbReference type="CDD" id="cd00371">
    <property type="entry name" value="HMA"/>
    <property type="match status" value="2"/>
</dbReference>
<dbReference type="Pfam" id="PF00122">
    <property type="entry name" value="E1-E2_ATPase"/>
    <property type="match status" value="1"/>
</dbReference>
<dbReference type="SUPFAM" id="SSF55008">
    <property type="entry name" value="HMA, heavy metal-associated domain"/>
    <property type="match status" value="2"/>
</dbReference>
<evidence type="ECO:0000259" key="13">
    <source>
        <dbReference type="PROSITE" id="PS50846"/>
    </source>
</evidence>
<dbReference type="RefSeq" id="WP_004641917.1">
    <property type="nucleotide sequence ID" value="NZ_GG770444.1"/>
</dbReference>
<dbReference type="SUPFAM" id="SSF56784">
    <property type="entry name" value="HAD-like"/>
    <property type="match status" value="1"/>
</dbReference>
<feature type="transmembrane region" description="Helical" evidence="12">
    <location>
        <begin position="447"/>
        <end position="474"/>
    </location>
</feature>
<dbReference type="SUPFAM" id="SSF81653">
    <property type="entry name" value="Calcium ATPase, transduction domain A"/>
    <property type="match status" value="1"/>
</dbReference>
<evidence type="ECO:0000256" key="9">
    <source>
        <dbReference type="ARBA" id="ARBA00023136"/>
    </source>
</evidence>
<dbReference type="EMBL" id="ADMT01000026">
    <property type="protein sequence ID" value="EFF84464.1"/>
    <property type="molecule type" value="Genomic_DNA"/>
</dbReference>
<keyword evidence="5 12" id="KW-0547">Nucleotide-binding</keyword>
<dbReference type="SFLD" id="SFLDF00027">
    <property type="entry name" value="p-type_atpase"/>
    <property type="match status" value="1"/>
</dbReference>
<dbReference type="NCBIfam" id="TIGR01494">
    <property type="entry name" value="ATPase_P-type"/>
    <property type="match status" value="1"/>
</dbReference>
<comment type="caution">
    <text evidence="14">The sequence shown here is derived from an EMBL/GenBank/DDBJ whole genome shotgun (WGS) entry which is preliminary data.</text>
</comment>
<feature type="transmembrane region" description="Helical" evidence="12">
    <location>
        <begin position="416"/>
        <end position="441"/>
    </location>
</feature>
<feature type="transmembrane region" description="Helical" evidence="12">
    <location>
        <begin position="752"/>
        <end position="772"/>
    </location>
</feature>
<dbReference type="PROSITE" id="PS50846">
    <property type="entry name" value="HMA_2"/>
    <property type="match status" value="2"/>
</dbReference>
<dbReference type="PANTHER" id="PTHR48085:SF5">
    <property type="entry name" value="CADMIUM_ZINC-TRANSPORTING ATPASE HMA4-RELATED"/>
    <property type="match status" value="1"/>
</dbReference>
<dbReference type="GO" id="GO:0016887">
    <property type="term" value="F:ATP hydrolysis activity"/>
    <property type="evidence" value="ECO:0007669"/>
    <property type="project" value="InterPro"/>
</dbReference>
<evidence type="ECO:0000256" key="3">
    <source>
        <dbReference type="ARBA" id="ARBA00022692"/>
    </source>
</evidence>
<evidence type="ECO:0000256" key="10">
    <source>
        <dbReference type="ARBA" id="ARBA00039097"/>
    </source>
</evidence>
<dbReference type="Gene3D" id="2.70.150.10">
    <property type="entry name" value="Calcium-transporting ATPase, cytoplasmic transduction domain A"/>
    <property type="match status" value="1"/>
</dbReference>
<dbReference type="GO" id="GO:0005886">
    <property type="term" value="C:plasma membrane"/>
    <property type="evidence" value="ECO:0007669"/>
    <property type="project" value="UniProtKB-SubCell"/>
</dbReference>
<evidence type="ECO:0000256" key="6">
    <source>
        <dbReference type="ARBA" id="ARBA00022840"/>
    </source>
</evidence>
<dbReference type="AlphaFoldDB" id="D4XK04"/>
<dbReference type="InterPro" id="IPR018303">
    <property type="entry name" value="ATPase_P-typ_P_site"/>
</dbReference>
<dbReference type="InterPro" id="IPR044492">
    <property type="entry name" value="P_typ_ATPase_HD_dom"/>
</dbReference>
<gene>
    <name evidence="14" type="primary">cadA</name>
    <name evidence="14" type="ORF">HMP0015_0046</name>
</gene>